<dbReference type="Proteomes" id="UP000799755">
    <property type="component" value="Unassembled WGS sequence"/>
</dbReference>
<accession>A0ACB6RB34</accession>
<keyword evidence="2" id="KW-1185">Reference proteome</keyword>
<proteinExistence type="predicted"/>
<evidence type="ECO:0000313" key="2">
    <source>
        <dbReference type="Proteomes" id="UP000799755"/>
    </source>
</evidence>
<evidence type="ECO:0000313" key="1">
    <source>
        <dbReference type="EMBL" id="KAF2476265.1"/>
    </source>
</evidence>
<sequence length="396" mass="44980">MAEEFYTIDLHIDLTPTLTLRNPNIHRTFYLPYNSAAHYLLRAEPLEEDRVWYFTMGDIFEGKYQELLEVEKMRHPSLAGELSDDVSGDEELMEPLLNHHVVSTPHWGFLRFCVSIIQPLFHFGWSMSAKNSGNLGLEPLPLPRLLHALHGNTNQIPTGPDVTISLAANIAVLVDHYKCYLAILETRSNNILKETKCSGSQHVVTQPSPNTIPGSAYEQLDPELVILASGYLPNDSDRPSPKYSWRHLEEDATLEGAGIKKVPFPCLHTSHDSDKPFYDKYYTESGTIRPRPGFVFYLCRVLDTSAELRGFVDHDPYEHVRSHIPARTECRNCGGPAIIKESKKLQMRAREYEIEKPKNQSQEETQTLIHAMPCHTLHLIALARCSCEARIIIPSQ</sequence>
<protein>
    <submittedName>
        <fullName evidence="1">Uncharacterized protein</fullName>
    </submittedName>
</protein>
<gene>
    <name evidence="1" type="ORF">BDR25DRAFT_349375</name>
</gene>
<comment type="caution">
    <text evidence="1">The sequence shown here is derived from an EMBL/GenBank/DDBJ whole genome shotgun (WGS) entry which is preliminary data.</text>
</comment>
<name>A0ACB6RB34_9PLEO</name>
<reference evidence="1" key="1">
    <citation type="journal article" date="2020" name="Stud. Mycol.">
        <title>101 Dothideomycetes genomes: a test case for predicting lifestyles and emergence of pathogens.</title>
        <authorList>
            <person name="Haridas S."/>
            <person name="Albert R."/>
            <person name="Binder M."/>
            <person name="Bloem J."/>
            <person name="Labutti K."/>
            <person name="Salamov A."/>
            <person name="Andreopoulos B."/>
            <person name="Baker S."/>
            <person name="Barry K."/>
            <person name="Bills G."/>
            <person name="Bluhm B."/>
            <person name="Cannon C."/>
            <person name="Castanera R."/>
            <person name="Culley D."/>
            <person name="Daum C."/>
            <person name="Ezra D."/>
            <person name="Gonzalez J."/>
            <person name="Henrissat B."/>
            <person name="Kuo A."/>
            <person name="Liang C."/>
            <person name="Lipzen A."/>
            <person name="Lutzoni F."/>
            <person name="Magnuson J."/>
            <person name="Mondo S."/>
            <person name="Nolan M."/>
            <person name="Ohm R."/>
            <person name="Pangilinan J."/>
            <person name="Park H.-J."/>
            <person name="Ramirez L."/>
            <person name="Alfaro M."/>
            <person name="Sun H."/>
            <person name="Tritt A."/>
            <person name="Yoshinaga Y."/>
            <person name="Zwiers L.-H."/>
            <person name="Turgeon B."/>
            <person name="Goodwin S."/>
            <person name="Spatafora J."/>
            <person name="Crous P."/>
            <person name="Grigoriev I."/>
        </authorList>
    </citation>
    <scope>NUCLEOTIDE SEQUENCE</scope>
    <source>
        <strain evidence="1">ATCC 200398</strain>
    </source>
</reference>
<organism evidence="1 2">
    <name type="scientific">Lindgomyces ingoldianus</name>
    <dbReference type="NCBI Taxonomy" id="673940"/>
    <lineage>
        <taxon>Eukaryota</taxon>
        <taxon>Fungi</taxon>
        <taxon>Dikarya</taxon>
        <taxon>Ascomycota</taxon>
        <taxon>Pezizomycotina</taxon>
        <taxon>Dothideomycetes</taxon>
        <taxon>Pleosporomycetidae</taxon>
        <taxon>Pleosporales</taxon>
        <taxon>Lindgomycetaceae</taxon>
        <taxon>Lindgomyces</taxon>
    </lineage>
</organism>
<dbReference type="EMBL" id="MU003494">
    <property type="protein sequence ID" value="KAF2476265.1"/>
    <property type="molecule type" value="Genomic_DNA"/>
</dbReference>